<keyword evidence="2 4" id="KW-0732">Signal</keyword>
<dbReference type="OrthoDB" id="880481at2"/>
<feature type="region of interest" description="Disordered" evidence="3">
    <location>
        <begin position="533"/>
        <end position="561"/>
    </location>
</feature>
<proteinExistence type="inferred from homology"/>
<dbReference type="Proteomes" id="UP000295706">
    <property type="component" value="Unassembled WGS sequence"/>
</dbReference>
<organism evidence="5 6">
    <name type="scientific">Arundinibacter roseus</name>
    <dbReference type="NCBI Taxonomy" id="2070510"/>
    <lineage>
        <taxon>Bacteria</taxon>
        <taxon>Pseudomonadati</taxon>
        <taxon>Bacteroidota</taxon>
        <taxon>Cytophagia</taxon>
        <taxon>Cytophagales</taxon>
        <taxon>Spirosomataceae</taxon>
        <taxon>Arundinibacter</taxon>
    </lineage>
</organism>
<feature type="compositionally biased region" description="Polar residues" evidence="3">
    <location>
        <begin position="1328"/>
        <end position="1360"/>
    </location>
</feature>
<dbReference type="RefSeq" id="WP_132118685.1">
    <property type="nucleotide sequence ID" value="NZ_SMJU01000008.1"/>
</dbReference>
<dbReference type="EMBL" id="SMJU01000008">
    <property type="protein sequence ID" value="TDB64057.1"/>
    <property type="molecule type" value="Genomic_DNA"/>
</dbReference>
<dbReference type="GO" id="GO:0009289">
    <property type="term" value="C:pilus"/>
    <property type="evidence" value="ECO:0007669"/>
    <property type="project" value="InterPro"/>
</dbReference>
<reference evidence="5 6" key="1">
    <citation type="submission" date="2019-02" db="EMBL/GenBank/DDBJ databases">
        <title>Arundinibacter roseus gen. nov., sp. nov., a new member of the family Cytophagaceae.</title>
        <authorList>
            <person name="Szuroczki S."/>
            <person name="Khayer B."/>
            <person name="Sproer C."/>
            <person name="Toumi M."/>
            <person name="Szabo A."/>
            <person name="Felfoldi T."/>
            <person name="Schumann P."/>
            <person name="Toth E."/>
        </authorList>
    </citation>
    <scope>NUCLEOTIDE SEQUENCE [LARGE SCALE GENOMIC DNA]</scope>
    <source>
        <strain evidence="5 6">DMA-k-7a</strain>
    </source>
</reference>
<feature type="compositionally biased region" description="Basic and acidic residues" evidence="3">
    <location>
        <begin position="534"/>
        <end position="544"/>
    </location>
</feature>
<comment type="similarity">
    <text evidence="1">Belongs to the CsgA/CsgB family.</text>
</comment>
<protein>
    <submittedName>
        <fullName evidence="5">Uncharacterized protein</fullName>
    </submittedName>
</protein>
<dbReference type="Pfam" id="PF07012">
    <property type="entry name" value="Curlin_rpt"/>
    <property type="match status" value="7"/>
</dbReference>
<accession>A0A4R4K8M0</accession>
<evidence type="ECO:0000256" key="1">
    <source>
        <dbReference type="ARBA" id="ARBA00009766"/>
    </source>
</evidence>
<name>A0A4R4K8M0_9BACT</name>
<dbReference type="GO" id="GO:0007155">
    <property type="term" value="P:cell adhesion"/>
    <property type="evidence" value="ECO:0007669"/>
    <property type="project" value="InterPro"/>
</dbReference>
<sequence>MKRIFLIVGLAFGCSSVYAQTINQTGNNNQVLANQTALNPASQYTINQTNDWNWVDLTQGGALANPANNITLTQISIGATATNLKNLFNVVQNGSGNTIIGNQLGRNNRATLRQQGPSSGGTITTSQIGERNGIVVTQSSGAGNTATVNQGTDLTPGLLSTTMRNSATLTQSGKAGAATITQSGSAGLVTAVQSGGATTANTMTIIQSNNAGAVVDQSGDNNKINADQKGYQYAKVTQGATSLNGTVTIKQGATVDADTRNSATVAQTQGDGNTATVTQTNANAEKNIALVTQSGTKSGATKSTVTVTQAGKSGYVDADQSGEGNKATFTQNQSALANGSVAILDQSGVKNEYKSTQTGNGHRVVGAVDTYSAAIQTGTDNEATITQKGSKQQAAFQQAASGNTLTVDQDGLENKATVSQLVGSGMTALIEQKEAAGNSQKNSATITQTGTDIADATTVTDPGGIDYSDPYNPVVTPPTTSTGGGSSAGLYAEILQEGREGIASIDQKGSSNFASIDQLADYSFQSKATIVQDGKGHVGKKDPTDPTSPERGARISQFGGRQNAEVVQAAGTEKSTITVLQGIYSLFNADVLNNPELYTNDNKAVVKQLAGSDNYIYLDQNNERNEATLTQESGNSNTIEVVQYPQDLTDAVPGGGFGNNNQDGNKVTITQKSGDENTAKLSQTGYSNELTLTQDGGLNILKGLYGDDVAQQTGNDNTATLTQTGDEQTISLEQSGDMNSATVDQTGMQLDALVEQAGEKGVADVDQMGEMNQALVFQVSGEFNDAMINQSGEVNFVAVGQDGGRNGASVLQSGTENVTYLGQSQDGLFGVAGNTAAIGQSGTSGQIAAAQVGSDNAAAMTQAGTDNFALGIQYGTSNTATTSQDAGTDGGTAVVLQGEFDIEDPGVQAAVLGGIGSRDAGSIAGAILDNTDIFGDEVLPVSGNTATVTQSAGNDQIGAIGQLGDDNLADLTQSGTQNAGLVLQGGEAKNMADIDQTGSQGIVILGQLGEIGGTMGNTANITQGGTENAMLIGQGGQDNTATIDQKGTGNGLVGGSTLEGGIAVGQYGSGNDVKVDQNATTSAVIIGQGNIDPSFPLTLSLSSLGTAIVPVEGNSADVTQTGEDNIAVIAQAGDDNTATVTSQAGMENDILILQTGDDNEGKAAQSGSENEGGIFQIGDGNFGDLTQNGTLSQVSIDQLGDNNEAEVDQKSGSKFNVTSVSQAGNENTAAVVQTGVNDESLAFGGLVLIDQNGNSGVAEATQGGVLNTIFITQSNSLTNGPSVGNKAYATQSEDVKLGVATIDQIGLTNTATIDQIKGSVLSASIVQSETGDATSDEGNSQDNTATITQDGTNGEGSISTPPGDWDYSDPYNPIFTPGTPVSTPGSTASLTAEITQQGREGLATINQTGSSNTATALQKAPYSFENEVLITQGGKGNEVAVQQFGGQQKATLEQGSAVQDGIIEVSQGIGSSFIPEAEANPELFTNGNVAFVYQLAGIDNGIKLVQDNQGSTATLTQDETIGDNNTIEVSQRPQDLTLPYPGLAVGFGNILSNGNTVTITQKTGDSNVAKLQQDGLDNVLTLTQDGSNNILRKSSGAGNEAALQNGIGGSATLSQTGTGHIINLNQGGVGNMTTITQMN</sequence>
<keyword evidence="6" id="KW-1185">Reference proteome</keyword>
<evidence type="ECO:0000256" key="4">
    <source>
        <dbReference type="SAM" id="SignalP"/>
    </source>
</evidence>
<feature type="region of interest" description="Disordered" evidence="3">
    <location>
        <begin position="1328"/>
        <end position="1370"/>
    </location>
</feature>
<evidence type="ECO:0000256" key="3">
    <source>
        <dbReference type="SAM" id="MobiDB-lite"/>
    </source>
</evidence>
<comment type="caution">
    <text evidence="5">The sequence shown here is derived from an EMBL/GenBank/DDBJ whole genome shotgun (WGS) entry which is preliminary data.</text>
</comment>
<dbReference type="InterPro" id="IPR009742">
    <property type="entry name" value="Curlin_rpt"/>
</dbReference>
<evidence type="ECO:0000256" key="2">
    <source>
        <dbReference type="ARBA" id="ARBA00022729"/>
    </source>
</evidence>
<feature type="chain" id="PRO_5020844069" evidence="4">
    <location>
        <begin position="20"/>
        <end position="1639"/>
    </location>
</feature>
<feature type="signal peptide" evidence="4">
    <location>
        <begin position="1"/>
        <end position="19"/>
    </location>
</feature>
<gene>
    <name evidence="5" type="ORF">EZE20_14030</name>
</gene>
<evidence type="ECO:0000313" key="6">
    <source>
        <dbReference type="Proteomes" id="UP000295706"/>
    </source>
</evidence>
<evidence type="ECO:0000313" key="5">
    <source>
        <dbReference type="EMBL" id="TDB64057.1"/>
    </source>
</evidence>